<dbReference type="GO" id="GO:0016627">
    <property type="term" value="F:oxidoreductase activity, acting on the CH-CH group of donors"/>
    <property type="evidence" value="ECO:0007669"/>
    <property type="project" value="InterPro"/>
</dbReference>
<dbReference type="EMBL" id="AP019514">
    <property type="protein sequence ID" value="BBI60730.1"/>
    <property type="molecule type" value="Genomic_DNA"/>
</dbReference>
<evidence type="ECO:0000313" key="1">
    <source>
        <dbReference type="EMBL" id="BBI60730.1"/>
    </source>
</evidence>
<organism evidence="1 2">
    <name type="scientific">Vreelandella sulfidaeris</name>
    <dbReference type="NCBI Taxonomy" id="115553"/>
    <lineage>
        <taxon>Bacteria</taxon>
        <taxon>Pseudomonadati</taxon>
        <taxon>Pseudomonadota</taxon>
        <taxon>Gammaproteobacteria</taxon>
        <taxon>Oceanospirillales</taxon>
        <taxon>Halomonadaceae</taxon>
        <taxon>Vreelandella</taxon>
    </lineage>
</organism>
<dbReference type="Gene3D" id="1.10.540.10">
    <property type="entry name" value="Acyl-CoA dehydrogenase/oxidase, N-terminal domain"/>
    <property type="match status" value="1"/>
</dbReference>
<dbReference type="InterPro" id="IPR037069">
    <property type="entry name" value="AcylCoA_DH/ox_N_sf"/>
</dbReference>
<name>A0A455U3S7_9GAMM</name>
<gene>
    <name evidence="1" type="ORF">HSBAA_20360</name>
</gene>
<evidence type="ECO:0000313" key="2">
    <source>
        <dbReference type="Proteomes" id="UP000320231"/>
    </source>
</evidence>
<dbReference type="Proteomes" id="UP000320231">
    <property type="component" value="Chromosome"/>
</dbReference>
<evidence type="ECO:0008006" key="3">
    <source>
        <dbReference type="Google" id="ProtNLM"/>
    </source>
</evidence>
<dbReference type="KEGG" id="hsr:HSBAA_20360"/>
<accession>A0A455U3S7</accession>
<dbReference type="AlphaFoldDB" id="A0A455U3S7"/>
<reference evidence="1 2" key="1">
    <citation type="journal article" date="2019" name="Microbiol. Resour. Announc.">
        <title>Complete Genome Sequence of Halomonas sulfidaeris Strain Esulfide1 Isolated from a Metal Sulfide Rock at a Depth of 2,200 Meters, Obtained Using Nanopore Sequencing.</title>
        <authorList>
            <person name="Saito M."/>
            <person name="Nishigata A."/>
            <person name="Galipon J."/>
            <person name="Arakawa K."/>
        </authorList>
    </citation>
    <scope>NUCLEOTIDE SEQUENCE [LARGE SCALE GENOMIC DNA]</scope>
    <source>
        <strain evidence="1 2">ATCC BAA-803</strain>
    </source>
</reference>
<proteinExistence type="predicted"/>
<sequence length="121" mass="13787">MSDKRFLEWPFFEAQHRELSEQLEAWCRAELPRDHSDVDATCIQLVRDLGKAGFLEGTAGEHIDVRSLCLIRETLARHDGLADFSFAMQGWAPAPSAFMAAMNRSSGWVKPVVVKRSRRLR</sequence>
<dbReference type="GO" id="GO:0050660">
    <property type="term" value="F:flavin adenine dinucleotide binding"/>
    <property type="evidence" value="ECO:0007669"/>
    <property type="project" value="InterPro"/>
</dbReference>
<protein>
    <recommendedName>
        <fullName evidence="3">Acyl-CoA dehydrogenase/oxidase N-terminal domain-containing protein</fullName>
    </recommendedName>
</protein>